<dbReference type="Gene3D" id="1.10.3810.10">
    <property type="entry name" value="Biosynthetic peptidoglycan transglycosylase-like"/>
    <property type="match status" value="1"/>
</dbReference>
<dbReference type="EC" id="2.4.99.28" evidence="10"/>
<evidence type="ECO:0000313" key="14">
    <source>
        <dbReference type="EMBL" id="BDL43507.1"/>
    </source>
</evidence>
<evidence type="ECO:0000256" key="5">
    <source>
        <dbReference type="ARBA" id="ARBA00022670"/>
    </source>
</evidence>
<dbReference type="RefSeq" id="WP_215435654.1">
    <property type="nucleotide sequence ID" value="NZ_AP025943.1"/>
</dbReference>
<protein>
    <recommendedName>
        <fullName evidence="10">peptidoglycan glycosyltransferase</fullName>
        <ecNumber evidence="10">2.4.99.28</ecNumber>
    </recommendedName>
</protein>
<comment type="similarity">
    <text evidence="2">In the C-terminal section; belongs to the transpeptidase family.</text>
</comment>
<evidence type="ECO:0000256" key="8">
    <source>
        <dbReference type="ARBA" id="ARBA00022801"/>
    </source>
</evidence>
<evidence type="ECO:0000256" key="7">
    <source>
        <dbReference type="ARBA" id="ARBA00022679"/>
    </source>
</evidence>
<dbReference type="InterPro" id="IPR001460">
    <property type="entry name" value="PCN-bd_Tpept"/>
</dbReference>
<dbReference type="EMBL" id="AP025943">
    <property type="protein sequence ID" value="BDL43507.1"/>
    <property type="molecule type" value="Genomic_DNA"/>
</dbReference>
<dbReference type="InterPro" id="IPR011815">
    <property type="entry name" value="PBP_1c"/>
</dbReference>
<keyword evidence="4" id="KW-0121">Carboxypeptidase</keyword>
<evidence type="ECO:0000313" key="15">
    <source>
        <dbReference type="Proteomes" id="UP001062263"/>
    </source>
</evidence>
<sequence>MKTLVARRLFKRKKLLCTVAGLAVAWLFVWYVLPWFFPGPEGLEHPEKPGAVVLDRDGGRIATLPGRDYYHCEPVPLRAVPEMLVKATLAAEDKRFYSHGGADFLALGRAVVTNAAGGEIVSGASTITQQLAKNANPPGKRNLASKMREFFQARRLEMTMSKEEILEAYFNRLDYGNLRRGPAAAARFYFGRDMDHLSLAECALLAGLPQGPSRLNPLNYPDRALERRNRVLRRMKEEGMFPVEMLDRALQEPLFSSGTEKRRQALAPHVTASFLRAFRTGEVHTTLDSALQRGVQEIVGRELANLEDHHVTQAAVVVVENATGDILCLVGSANRKHPQGGLLDGTSMPRSPGSALKPFVYAQAFTLGAYPGTVLPDVPTTYRSAHGLEAPQNYNKTYMGPISIRKALACSQNIPAMRALGSFGGPSRLLKLLKDLGMQGIDGNALHYGLGLAIGNAEVTLRDLTAAYACLAREGKAVTLNLEKAPAGESSPERSVLPAASCFLVADILADREARRATFGDHELMNLPFRYACKTGTSSDFRDNWCVGFTREITVGVWVGNFDASPMRQVGGMTGAGPIFAGVMKLAHRNRKATFPQPGADLVRILIDSRTGKRTGAMQIPAAYVREEWASPANMPGEASPGDYDARGRAYLDSRYTEWFTSPSCTAADAWCLLPEYWSGEPPRVLVPLYGSRLILDPEMPGGGRMLKLRSNLPTGALWSCPTLEIVQYGDEAHAVLAPGTHVITVRHPELNLEQSSTFSVREL</sequence>
<keyword evidence="5" id="KW-0645">Protease</keyword>
<comment type="catalytic activity">
    <reaction evidence="11">
        <text>[GlcNAc-(1-&gt;4)-Mur2Ac(oyl-L-Ala-gamma-D-Glu-L-Lys-D-Ala-D-Ala)](n)-di-trans,octa-cis-undecaprenyl diphosphate + beta-D-GlcNAc-(1-&gt;4)-Mur2Ac(oyl-L-Ala-gamma-D-Glu-L-Lys-D-Ala-D-Ala)-di-trans,octa-cis-undecaprenyl diphosphate = [GlcNAc-(1-&gt;4)-Mur2Ac(oyl-L-Ala-gamma-D-Glu-L-Lys-D-Ala-D-Ala)](n+1)-di-trans,octa-cis-undecaprenyl diphosphate + di-trans,octa-cis-undecaprenyl diphosphate + H(+)</text>
        <dbReference type="Rhea" id="RHEA:23708"/>
        <dbReference type="Rhea" id="RHEA-COMP:9602"/>
        <dbReference type="Rhea" id="RHEA-COMP:9603"/>
        <dbReference type="ChEBI" id="CHEBI:15378"/>
        <dbReference type="ChEBI" id="CHEBI:58405"/>
        <dbReference type="ChEBI" id="CHEBI:60033"/>
        <dbReference type="ChEBI" id="CHEBI:78435"/>
        <dbReference type="EC" id="2.4.99.28"/>
    </reaction>
</comment>
<keyword evidence="9" id="KW-0511">Multifunctional enzyme</keyword>
<keyword evidence="6" id="KW-0328">Glycosyltransferase</keyword>
<gene>
    <name evidence="14" type="ORF">Abiwalacus_10810</name>
</gene>
<dbReference type="InterPro" id="IPR001264">
    <property type="entry name" value="Glyco_trans_51"/>
</dbReference>
<keyword evidence="15" id="KW-1185">Reference proteome</keyword>
<evidence type="ECO:0000256" key="2">
    <source>
        <dbReference type="ARBA" id="ARBA00007090"/>
    </source>
</evidence>
<proteinExistence type="inferred from homology"/>
<keyword evidence="7" id="KW-0808">Transferase</keyword>
<evidence type="ECO:0000256" key="11">
    <source>
        <dbReference type="ARBA" id="ARBA00049902"/>
    </source>
</evidence>
<organism evidence="14 15">
    <name type="scientific">Akkermansia biwaensis</name>
    <dbReference type="NCBI Taxonomy" id="2946555"/>
    <lineage>
        <taxon>Bacteria</taxon>
        <taxon>Pseudomonadati</taxon>
        <taxon>Verrucomicrobiota</taxon>
        <taxon>Verrucomicrobiia</taxon>
        <taxon>Verrucomicrobiales</taxon>
        <taxon>Akkermansiaceae</taxon>
        <taxon>Akkermansia</taxon>
    </lineage>
</organism>
<name>A0ABM7ZFM9_9BACT</name>
<comment type="similarity">
    <text evidence="3">In the N-terminal section; belongs to the glycosyltransferase 51 family.</text>
</comment>
<dbReference type="PANTHER" id="PTHR32282:SF15">
    <property type="entry name" value="PENICILLIN-BINDING PROTEIN 1C"/>
    <property type="match status" value="1"/>
</dbReference>
<evidence type="ECO:0000256" key="10">
    <source>
        <dbReference type="ARBA" id="ARBA00044770"/>
    </source>
</evidence>
<evidence type="ECO:0000256" key="1">
    <source>
        <dbReference type="ARBA" id="ARBA00004752"/>
    </source>
</evidence>
<evidence type="ECO:0000256" key="3">
    <source>
        <dbReference type="ARBA" id="ARBA00007739"/>
    </source>
</evidence>
<dbReference type="InterPro" id="IPR023346">
    <property type="entry name" value="Lysozyme-like_dom_sf"/>
</dbReference>
<dbReference type="Gene3D" id="3.40.710.10">
    <property type="entry name" value="DD-peptidase/beta-lactamase superfamily"/>
    <property type="match status" value="1"/>
</dbReference>
<evidence type="ECO:0000256" key="9">
    <source>
        <dbReference type="ARBA" id="ARBA00023268"/>
    </source>
</evidence>
<accession>A0ABM7ZFM9</accession>
<evidence type="ECO:0000256" key="6">
    <source>
        <dbReference type="ARBA" id="ARBA00022676"/>
    </source>
</evidence>
<dbReference type="PANTHER" id="PTHR32282">
    <property type="entry name" value="BINDING PROTEIN TRANSPEPTIDASE, PUTATIVE-RELATED"/>
    <property type="match status" value="1"/>
</dbReference>
<evidence type="ECO:0000256" key="4">
    <source>
        <dbReference type="ARBA" id="ARBA00022645"/>
    </source>
</evidence>
<dbReference type="Pfam" id="PF00905">
    <property type="entry name" value="Transpeptidase"/>
    <property type="match status" value="1"/>
</dbReference>
<dbReference type="InterPro" id="IPR050396">
    <property type="entry name" value="Glycosyltr_51/Transpeptidase"/>
</dbReference>
<dbReference type="Pfam" id="PF00912">
    <property type="entry name" value="Transgly"/>
    <property type="match status" value="1"/>
</dbReference>
<comment type="pathway">
    <text evidence="1">Cell wall biogenesis; peptidoglycan biosynthesis.</text>
</comment>
<dbReference type="Proteomes" id="UP001062263">
    <property type="component" value="Chromosome"/>
</dbReference>
<dbReference type="NCBIfam" id="TIGR02073">
    <property type="entry name" value="PBP_1c"/>
    <property type="match status" value="1"/>
</dbReference>
<evidence type="ECO:0000259" key="13">
    <source>
        <dbReference type="Pfam" id="PF00912"/>
    </source>
</evidence>
<dbReference type="InterPro" id="IPR036950">
    <property type="entry name" value="PBP_transglycosylase"/>
</dbReference>
<dbReference type="InterPro" id="IPR012338">
    <property type="entry name" value="Beta-lactam/transpept-like"/>
</dbReference>
<keyword evidence="8" id="KW-0378">Hydrolase</keyword>
<dbReference type="SUPFAM" id="SSF53955">
    <property type="entry name" value="Lysozyme-like"/>
    <property type="match status" value="1"/>
</dbReference>
<feature type="domain" description="Glycosyl transferase family 51" evidence="13">
    <location>
        <begin position="69"/>
        <end position="236"/>
    </location>
</feature>
<feature type="domain" description="Penicillin-binding protein transpeptidase" evidence="12">
    <location>
        <begin position="315"/>
        <end position="584"/>
    </location>
</feature>
<dbReference type="SUPFAM" id="SSF56601">
    <property type="entry name" value="beta-lactamase/transpeptidase-like"/>
    <property type="match status" value="1"/>
</dbReference>
<reference evidence="14" key="1">
    <citation type="submission" date="2022-06" db="EMBL/GenBank/DDBJ databases">
        <title>Akkermansia biwalacus sp. nov., an anaerobic mucin-degrading bacterium isolated from human intestine.</title>
        <authorList>
            <person name="Kobayashi Y."/>
            <person name="Inoue S."/>
            <person name="Kawahara T."/>
            <person name="Kohda N."/>
        </authorList>
    </citation>
    <scope>NUCLEOTIDE SEQUENCE</scope>
    <source>
        <strain evidence="14">WON2089</strain>
    </source>
</reference>
<evidence type="ECO:0000259" key="12">
    <source>
        <dbReference type="Pfam" id="PF00905"/>
    </source>
</evidence>